<evidence type="ECO:0000256" key="7">
    <source>
        <dbReference type="RuleBase" id="RU363032"/>
    </source>
</evidence>
<feature type="transmembrane region" description="Helical" evidence="7">
    <location>
        <begin position="258"/>
        <end position="281"/>
    </location>
</feature>
<evidence type="ECO:0000256" key="3">
    <source>
        <dbReference type="ARBA" id="ARBA00022475"/>
    </source>
</evidence>
<dbReference type="PROSITE" id="PS50928">
    <property type="entry name" value="ABC_TM1"/>
    <property type="match status" value="1"/>
</dbReference>
<proteinExistence type="inferred from homology"/>
<feature type="transmembrane region" description="Helical" evidence="7">
    <location>
        <begin position="209"/>
        <end position="238"/>
    </location>
</feature>
<evidence type="ECO:0000259" key="8">
    <source>
        <dbReference type="PROSITE" id="PS50928"/>
    </source>
</evidence>
<dbReference type="GO" id="GO:0005886">
    <property type="term" value="C:plasma membrane"/>
    <property type="evidence" value="ECO:0007669"/>
    <property type="project" value="UniProtKB-SubCell"/>
</dbReference>
<comment type="similarity">
    <text evidence="7">Belongs to the binding-protein-dependent transport system permease family.</text>
</comment>
<dbReference type="InterPro" id="IPR035906">
    <property type="entry name" value="MetI-like_sf"/>
</dbReference>
<dbReference type="AlphaFoldDB" id="A0A318XQB2"/>
<evidence type="ECO:0000256" key="6">
    <source>
        <dbReference type="ARBA" id="ARBA00023136"/>
    </source>
</evidence>
<evidence type="ECO:0000256" key="2">
    <source>
        <dbReference type="ARBA" id="ARBA00022448"/>
    </source>
</evidence>
<dbReference type="Gene3D" id="1.10.3720.10">
    <property type="entry name" value="MetI-like"/>
    <property type="match status" value="1"/>
</dbReference>
<dbReference type="PANTHER" id="PTHR43386">
    <property type="entry name" value="OLIGOPEPTIDE TRANSPORT SYSTEM PERMEASE PROTEIN APPC"/>
    <property type="match status" value="1"/>
</dbReference>
<reference evidence="9 10" key="1">
    <citation type="submission" date="2018-06" db="EMBL/GenBank/DDBJ databases">
        <title>Genomic Encyclopedia of Type Strains, Phase I: the one thousand microbial genomes (KMG-I) project.</title>
        <authorList>
            <person name="Kyrpides N."/>
        </authorList>
    </citation>
    <scope>NUCLEOTIDE SEQUENCE [LARGE SCALE GENOMIC DNA]</scope>
    <source>
        <strain evidence="9 10">DSM 19573</strain>
    </source>
</reference>
<accession>A0A318XQB2</accession>
<dbReference type="OrthoDB" id="9783218at2"/>
<protein>
    <submittedName>
        <fullName evidence="9">Peptide/nickel transport system permease protein</fullName>
    </submittedName>
</protein>
<dbReference type="EMBL" id="QKMR01000001">
    <property type="protein sequence ID" value="PYG90265.1"/>
    <property type="molecule type" value="Genomic_DNA"/>
</dbReference>
<keyword evidence="3" id="KW-1003">Cell membrane</keyword>
<name>A0A318XQB2_9FIRM</name>
<comment type="subcellular location">
    <subcellularLocation>
        <location evidence="1 7">Cell membrane</location>
        <topology evidence="1 7">Multi-pass membrane protein</topology>
    </subcellularLocation>
</comment>
<dbReference type="RefSeq" id="WP_110460243.1">
    <property type="nucleotide sequence ID" value="NZ_QKMR01000001.1"/>
</dbReference>
<gene>
    <name evidence="9" type="ORF">LY28_00146</name>
</gene>
<dbReference type="GO" id="GO:0055085">
    <property type="term" value="P:transmembrane transport"/>
    <property type="evidence" value="ECO:0007669"/>
    <property type="project" value="InterPro"/>
</dbReference>
<feature type="transmembrane region" description="Helical" evidence="7">
    <location>
        <begin position="96"/>
        <end position="119"/>
    </location>
</feature>
<dbReference type="PANTHER" id="PTHR43386:SF1">
    <property type="entry name" value="D,D-DIPEPTIDE TRANSPORT SYSTEM PERMEASE PROTEIN DDPC-RELATED"/>
    <property type="match status" value="1"/>
</dbReference>
<keyword evidence="6 7" id="KW-0472">Membrane</keyword>
<keyword evidence="2 7" id="KW-0813">Transport</keyword>
<dbReference type="Proteomes" id="UP000248132">
    <property type="component" value="Unassembled WGS sequence"/>
</dbReference>
<keyword evidence="4 7" id="KW-0812">Transmembrane</keyword>
<feature type="domain" description="ABC transmembrane type-1" evidence="8">
    <location>
        <begin position="92"/>
        <end position="281"/>
    </location>
</feature>
<sequence>MREKKNKAGVEEIRRRSMFSEAMARLVRNKTAMFGFFILVTVVLLCLAADIISPGGYDQQDMKSRFVAPGLEHIFGTDHLGRSMLARVLYGGRNSLLIGFAATVLGAAAGIILGTISAYYGNMVDNIIMRILDVFNSIPNLLLAIVISSALGSGKVNTIIAVGISTIPGFARTVRGPILAIMGMDYIEAARTIDAKDSRIMFRHLLPNVLSPIIVQFTLGTAISILCVSSLSFLGMGIQPPEPEWGALLSYGRQYLNYYPYLCTVPGVAIALIVFSMNLFGDGLRDALDPRLKN</sequence>
<organism evidence="9 10">
    <name type="scientific">Ruminiclostridium sufflavum DSM 19573</name>
    <dbReference type="NCBI Taxonomy" id="1121337"/>
    <lineage>
        <taxon>Bacteria</taxon>
        <taxon>Bacillati</taxon>
        <taxon>Bacillota</taxon>
        <taxon>Clostridia</taxon>
        <taxon>Eubacteriales</taxon>
        <taxon>Oscillospiraceae</taxon>
        <taxon>Ruminiclostridium</taxon>
    </lineage>
</organism>
<dbReference type="InterPro" id="IPR025966">
    <property type="entry name" value="OppC_N"/>
</dbReference>
<dbReference type="SUPFAM" id="SSF161098">
    <property type="entry name" value="MetI-like"/>
    <property type="match status" value="1"/>
</dbReference>
<comment type="caution">
    <text evidence="9">The sequence shown here is derived from an EMBL/GenBank/DDBJ whole genome shotgun (WGS) entry which is preliminary data.</text>
</comment>
<evidence type="ECO:0000313" key="10">
    <source>
        <dbReference type="Proteomes" id="UP000248132"/>
    </source>
</evidence>
<evidence type="ECO:0000256" key="4">
    <source>
        <dbReference type="ARBA" id="ARBA00022692"/>
    </source>
</evidence>
<evidence type="ECO:0000256" key="1">
    <source>
        <dbReference type="ARBA" id="ARBA00004651"/>
    </source>
</evidence>
<dbReference type="Pfam" id="PF00528">
    <property type="entry name" value="BPD_transp_1"/>
    <property type="match status" value="1"/>
</dbReference>
<dbReference type="Pfam" id="PF12911">
    <property type="entry name" value="OppC_N"/>
    <property type="match status" value="1"/>
</dbReference>
<evidence type="ECO:0000256" key="5">
    <source>
        <dbReference type="ARBA" id="ARBA00022989"/>
    </source>
</evidence>
<dbReference type="InterPro" id="IPR000515">
    <property type="entry name" value="MetI-like"/>
</dbReference>
<keyword evidence="5 7" id="KW-1133">Transmembrane helix</keyword>
<evidence type="ECO:0000313" key="9">
    <source>
        <dbReference type="EMBL" id="PYG90265.1"/>
    </source>
</evidence>
<dbReference type="InterPro" id="IPR050366">
    <property type="entry name" value="BP-dependent_transpt_permease"/>
</dbReference>
<keyword evidence="10" id="KW-1185">Reference proteome</keyword>
<dbReference type="CDD" id="cd06261">
    <property type="entry name" value="TM_PBP2"/>
    <property type="match status" value="1"/>
</dbReference>